<dbReference type="AlphaFoldDB" id="A0A437BZC4"/>
<gene>
    <name evidence="2" type="ORF">OJAV_G00230330</name>
</gene>
<dbReference type="EMBL" id="CM012460">
    <property type="protein sequence ID" value="RVE55835.1"/>
    <property type="molecule type" value="Genomic_DNA"/>
</dbReference>
<accession>A0A437BZC4</accession>
<reference evidence="2 3" key="2">
    <citation type="submission" date="2019-01" db="EMBL/GenBank/DDBJ databases">
        <title>A chromosome length genome reference of the Java medaka (oryzias javanicus).</title>
        <authorList>
            <person name="Herpin A."/>
            <person name="Takehana Y."/>
            <person name="Naruse K."/>
            <person name="Ansai S."/>
            <person name="Kawaguchi M."/>
        </authorList>
    </citation>
    <scope>NUCLEOTIDE SEQUENCE [LARGE SCALE GENOMIC DNA]</scope>
    <source>
        <strain evidence="2">RS831</strain>
        <tissue evidence="2">Whole body</tissue>
    </source>
</reference>
<evidence type="ECO:0000313" key="2">
    <source>
        <dbReference type="EMBL" id="RVE55835.1"/>
    </source>
</evidence>
<protein>
    <submittedName>
        <fullName evidence="2">Uncharacterized protein</fullName>
    </submittedName>
</protein>
<feature type="region of interest" description="Disordered" evidence="1">
    <location>
        <begin position="21"/>
        <end position="51"/>
    </location>
</feature>
<evidence type="ECO:0000313" key="3">
    <source>
        <dbReference type="Proteomes" id="UP000283210"/>
    </source>
</evidence>
<evidence type="ECO:0000256" key="1">
    <source>
        <dbReference type="SAM" id="MobiDB-lite"/>
    </source>
</evidence>
<organism evidence="2 3">
    <name type="scientific">Oryzias javanicus</name>
    <name type="common">Javanese ricefish</name>
    <name type="synonym">Aplocheilus javanicus</name>
    <dbReference type="NCBI Taxonomy" id="123683"/>
    <lineage>
        <taxon>Eukaryota</taxon>
        <taxon>Metazoa</taxon>
        <taxon>Chordata</taxon>
        <taxon>Craniata</taxon>
        <taxon>Vertebrata</taxon>
        <taxon>Euteleostomi</taxon>
        <taxon>Actinopterygii</taxon>
        <taxon>Neopterygii</taxon>
        <taxon>Teleostei</taxon>
        <taxon>Neoteleostei</taxon>
        <taxon>Acanthomorphata</taxon>
        <taxon>Ovalentaria</taxon>
        <taxon>Atherinomorphae</taxon>
        <taxon>Beloniformes</taxon>
        <taxon>Adrianichthyidae</taxon>
        <taxon>Oryziinae</taxon>
        <taxon>Oryzias</taxon>
    </lineage>
</organism>
<feature type="compositionally biased region" description="Basic and acidic residues" evidence="1">
    <location>
        <begin position="30"/>
        <end position="49"/>
    </location>
</feature>
<sequence>MFVFVSALIGVFNSDQTSEVWSRAGTLSRRSGEGAGRDLHRTQGGESRGESMSFEAVLLWMSRHRTGTGGF</sequence>
<name>A0A437BZC4_ORYJA</name>
<dbReference type="Proteomes" id="UP000283210">
    <property type="component" value="Chromosome 24"/>
</dbReference>
<reference evidence="2 3" key="1">
    <citation type="submission" date="2018-11" db="EMBL/GenBank/DDBJ databases">
        <authorList>
            <person name="Lopez-Roques C."/>
            <person name="Donnadieu C."/>
            <person name="Bouchez O."/>
            <person name="Klopp C."/>
            <person name="Cabau C."/>
            <person name="Zahm M."/>
        </authorList>
    </citation>
    <scope>NUCLEOTIDE SEQUENCE [LARGE SCALE GENOMIC DNA]</scope>
    <source>
        <strain evidence="2">RS831</strain>
        <tissue evidence="2">Whole body</tissue>
    </source>
</reference>
<keyword evidence="3" id="KW-1185">Reference proteome</keyword>
<proteinExistence type="predicted"/>